<proteinExistence type="inferred from homology"/>
<evidence type="ECO:0000256" key="3">
    <source>
        <dbReference type="RuleBase" id="RU000363"/>
    </source>
</evidence>
<evidence type="ECO:0000256" key="1">
    <source>
        <dbReference type="ARBA" id="ARBA00006484"/>
    </source>
</evidence>
<dbReference type="Pfam" id="PF00106">
    <property type="entry name" value="adh_short"/>
    <property type="match status" value="1"/>
</dbReference>
<dbReference type="SUPFAM" id="SSF51735">
    <property type="entry name" value="NAD(P)-binding Rossmann-fold domains"/>
    <property type="match status" value="1"/>
</dbReference>
<dbReference type="PANTHER" id="PTHR44196">
    <property type="entry name" value="DEHYDROGENASE/REDUCTASE SDR FAMILY MEMBER 7B"/>
    <property type="match status" value="1"/>
</dbReference>
<keyword evidence="2" id="KW-0560">Oxidoreductase</keyword>
<organism evidence="4 5">
    <name type="scientific">Methylobacillus methanolivorans</name>
    <dbReference type="NCBI Taxonomy" id="1848927"/>
    <lineage>
        <taxon>Bacteria</taxon>
        <taxon>Pseudomonadati</taxon>
        <taxon>Pseudomonadota</taxon>
        <taxon>Betaproteobacteria</taxon>
        <taxon>Nitrosomonadales</taxon>
        <taxon>Methylophilaceae</taxon>
        <taxon>Methylobacillus</taxon>
    </lineage>
</organism>
<comment type="caution">
    <text evidence="4">The sequence shown here is derived from an EMBL/GenBank/DDBJ whole genome shotgun (WGS) entry which is preliminary data.</text>
</comment>
<dbReference type="EMBL" id="JBIWXY010000001">
    <property type="protein sequence ID" value="MFJ5446004.1"/>
    <property type="molecule type" value="Genomic_DNA"/>
</dbReference>
<dbReference type="RefSeq" id="WP_400881009.1">
    <property type="nucleotide sequence ID" value="NZ_JBIWXY010000001.1"/>
</dbReference>
<dbReference type="InterPro" id="IPR020904">
    <property type="entry name" value="Sc_DH/Rdtase_CS"/>
</dbReference>
<gene>
    <name evidence="4" type="ORF">ACIKP9_07165</name>
</gene>
<keyword evidence="5" id="KW-1185">Reference proteome</keyword>
<dbReference type="PRINTS" id="PR00081">
    <property type="entry name" value="GDHRDH"/>
</dbReference>
<dbReference type="InterPro" id="IPR036291">
    <property type="entry name" value="NAD(P)-bd_dom_sf"/>
</dbReference>
<dbReference type="NCBIfam" id="NF006565">
    <property type="entry name" value="PRK09072.1"/>
    <property type="match status" value="1"/>
</dbReference>
<protein>
    <submittedName>
        <fullName evidence="4">SDR family oxidoreductase</fullName>
    </submittedName>
</protein>
<dbReference type="InterPro" id="IPR002347">
    <property type="entry name" value="SDR_fam"/>
</dbReference>
<name>A0ABW8GLH5_9PROT</name>
<evidence type="ECO:0000313" key="4">
    <source>
        <dbReference type="EMBL" id="MFJ5446004.1"/>
    </source>
</evidence>
<dbReference type="Gene3D" id="3.40.50.720">
    <property type="entry name" value="NAD(P)-binding Rossmann-like Domain"/>
    <property type="match status" value="1"/>
</dbReference>
<sequence length="271" mass="29972">MILQNQVIILTGATGGIGRHLAHQLAEQDAQLVLVASNELKLMELAGELRMRNTRVMEVLADLRSPNAAQGIIEQVLRTWGKVDILINNAGILDFTILEQQSSARIAELMQVNAIAPMQLVSGVLPYFKHVNRGHIVNVGSIFGSLAYPYYVTYSASKYALRGFSQALRRELAGSEIHVTYVAPRAVRTALNSAASIDMMHHGNMAIDEPEAVASDIIVAIEERKDELYLGFPEKIFAWINSIAPSIISLGIRKQAQMARHYVNQSRIQEQ</sequence>
<evidence type="ECO:0000256" key="2">
    <source>
        <dbReference type="ARBA" id="ARBA00023002"/>
    </source>
</evidence>
<dbReference type="PANTHER" id="PTHR44196:SF1">
    <property type="entry name" value="DEHYDROGENASE_REDUCTASE SDR FAMILY MEMBER 7B"/>
    <property type="match status" value="1"/>
</dbReference>
<dbReference type="PIRSF" id="PIRSF000126">
    <property type="entry name" value="11-beta-HSD1"/>
    <property type="match status" value="1"/>
</dbReference>
<accession>A0ABW8GLH5</accession>
<dbReference type="PROSITE" id="PS00061">
    <property type="entry name" value="ADH_SHORT"/>
    <property type="match status" value="1"/>
</dbReference>
<dbReference type="Proteomes" id="UP001617669">
    <property type="component" value="Unassembled WGS sequence"/>
</dbReference>
<evidence type="ECO:0000313" key="5">
    <source>
        <dbReference type="Proteomes" id="UP001617669"/>
    </source>
</evidence>
<dbReference type="PRINTS" id="PR00080">
    <property type="entry name" value="SDRFAMILY"/>
</dbReference>
<reference evidence="4 5" key="1">
    <citation type="submission" date="2024-11" db="EMBL/GenBank/DDBJ databases">
        <authorList>
            <person name="Kaparullina E.N."/>
            <person name="Delegan Y.A."/>
            <person name="Doronina N.V."/>
        </authorList>
    </citation>
    <scope>NUCLEOTIDE SEQUENCE [LARGE SCALE GENOMIC DNA]</scope>
    <source>
        <strain evidence="4 5">7sh_L</strain>
    </source>
</reference>
<comment type="similarity">
    <text evidence="1 3">Belongs to the short-chain dehydrogenases/reductases (SDR) family.</text>
</comment>